<sequence>MNYSARLLCLHQFHVSSYISNIYIQGLSLGTQCISISACASSCAHQGDRDFDEDHQVGLADKHTGHSDSNPKWEIGKPISRLMVDMIILPNAQIRIINGAERGSAGWGLACDPVLTPLLYSPSEAISQRFQILSASTIARMYHSTTNLLPDGRVLVGGSNTNTDYAFNGVLFLTELRLEAYSP</sequence>
<reference evidence="2" key="1">
    <citation type="journal article" date="2024" name="Proc. Natl. Acad. Sci. U.S.A.">
        <title>Extraordinary preservation of gene collinearity over three hundred million years revealed in homosporous lycophytes.</title>
        <authorList>
            <person name="Li C."/>
            <person name="Wickell D."/>
            <person name="Kuo L.Y."/>
            <person name="Chen X."/>
            <person name="Nie B."/>
            <person name="Liao X."/>
            <person name="Peng D."/>
            <person name="Ji J."/>
            <person name="Jenkins J."/>
            <person name="Williams M."/>
            <person name="Shu S."/>
            <person name="Plott C."/>
            <person name="Barry K."/>
            <person name="Rajasekar S."/>
            <person name="Grimwood J."/>
            <person name="Han X."/>
            <person name="Sun S."/>
            <person name="Hou Z."/>
            <person name="He W."/>
            <person name="Dai G."/>
            <person name="Sun C."/>
            <person name="Schmutz J."/>
            <person name="Leebens-Mack J.H."/>
            <person name="Li F.W."/>
            <person name="Wang L."/>
        </authorList>
    </citation>
    <scope>NUCLEOTIDE SEQUENCE [LARGE SCALE GENOMIC DNA]</scope>
    <source>
        <strain evidence="2">cv. PW_Plant_1</strain>
    </source>
</reference>
<dbReference type="Proteomes" id="UP001162992">
    <property type="component" value="Chromosome 11"/>
</dbReference>
<accession>A0ACC2C910</accession>
<gene>
    <name evidence="1" type="ORF">O6H91_11G044800</name>
</gene>
<dbReference type="EMBL" id="CM055102">
    <property type="protein sequence ID" value="KAJ7538359.1"/>
    <property type="molecule type" value="Genomic_DNA"/>
</dbReference>
<organism evidence="1 2">
    <name type="scientific">Diphasiastrum complanatum</name>
    <name type="common">Issler's clubmoss</name>
    <name type="synonym">Lycopodium complanatum</name>
    <dbReference type="NCBI Taxonomy" id="34168"/>
    <lineage>
        <taxon>Eukaryota</taxon>
        <taxon>Viridiplantae</taxon>
        <taxon>Streptophyta</taxon>
        <taxon>Embryophyta</taxon>
        <taxon>Tracheophyta</taxon>
        <taxon>Lycopodiopsida</taxon>
        <taxon>Lycopodiales</taxon>
        <taxon>Lycopodiaceae</taxon>
        <taxon>Lycopodioideae</taxon>
        <taxon>Diphasiastrum</taxon>
    </lineage>
</organism>
<proteinExistence type="predicted"/>
<keyword evidence="2" id="KW-1185">Reference proteome</keyword>
<evidence type="ECO:0000313" key="2">
    <source>
        <dbReference type="Proteomes" id="UP001162992"/>
    </source>
</evidence>
<evidence type="ECO:0000313" key="1">
    <source>
        <dbReference type="EMBL" id="KAJ7538359.1"/>
    </source>
</evidence>
<name>A0ACC2C910_DIPCM</name>
<protein>
    <submittedName>
        <fullName evidence="1">Uncharacterized protein</fullName>
    </submittedName>
</protein>
<comment type="caution">
    <text evidence="1">The sequence shown here is derived from an EMBL/GenBank/DDBJ whole genome shotgun (WGS) entry which is preliminary data.</text>
</comment>